<dbReference type="HOGENOM" id="CLU_3029559_0_0_5"/>
<organism evidence="1 2">
    <name type="scientific">Pseudoroseomonas cervicalis ATCC 49957</name>
    <dbReference type="NCBI Taxonomy" id="525371"/>
    <lineage>
        <taxon>Bacteria</taxon>
        <taxon>Pseudomonadati</taxon>
        <taxon>Pseudomonadota</taxon>
        <taxon>Alphaproteobacteria</taxon>
        <taxon>Acetobacterales</taxon>
        <taxon>Roseomonadaceae</taxon>
        <taxon>Roseomonas</taxon>
    </lineage>
</organism>
<accession>D5RGI6</accession>
<name>D5RGI6_9PROT</name>
<dbReference type="EMBL" id="ADVL01000035">
    <property type="protein sequence ID" value="EFH13600.1"/>
    <property type="molecule type" value="Genomic_DNA"/>
</dbReference>
<gene>
    <name evidence="1" type="ORF">HMPREF0731_0195</name>
</gene>
<dbReference type="Proteomes" id="UP000005324">
    <property type="component" value="Unassembled WGS sequence"/>
</dbReference>
<keyword evidence="2" id="KW-1185">Reference proteome</keyword>
<sequence>MWIHPARVVQVVPNPVDKFDAPQALDELFNKAVEVPRRVDARQLLHLRVNPLQFC</sequence>
<dbReference type="AlphaFoldDB" id="D5RGI6"/>
<protein>
    <submittedName>
        <fullName evidence="1">Uncharacterized protein</fullName>
    </submittedName>
</protein>
<proteinExistence type="predicted"/>
<evidence type="ECO:0000313" key="2">
    <source>
        <dbReference type="Proteomes" id="UP000005324"/>
    </source>
</evidence>
<evidence type="ECO:0000313" key="1">
    <source>
        <dbReference type="EMBL" id="EFH13600.1"/>
    </source>
</evidence>
<comment type="caution">
    <text evidence="1">The sequence shown here is derived from an EMBL/GenBank/DDBJ whole genome shotgun (WGS) entry which is preliminary data.</text>
</comment>
<reference evidence="1 2" key="1">
    <citation type="submission" date="2010-04" db="EMBL/GenBank/DDBJ databases">
        <authorList>
            <person name="Qin X."/>
            <person name="Bachman B."/>
            <person name="Battles P."/>
            <person name="Bell A."/>
            <person name="Bess C."/>
            <person name="Bickham C."/>
            <person name="Chaboub L."/>
            <person name="Chen D."/>
            <person name="Coyle M."/>
            <person name="Deiros D.R."/>
            <person name="Dinh H."/>
            <person name="Forbes L."/>
            <person name="Fowler G."/>
            <person name="Francisco L."/>
            <person name="Fu Q."/>
            <person name="Gubbala S."/>
            <person name="Hale W."/>
            <person name="Han Y."/>
            <person name="Hemphill L."/>
            <person name="Highlander S.K."/>
            <person name="Hirani K."/>
            <person name="Hogues M."/>
            <person name="Jackson L."/>
            <person name="Jakkamsetti A."/>
            <person name="Javaid M."/>
            <person name="Jiang H."/>
            <person name="Korchina V."/>
            <person name="Kovar C."/>
            <person name="Lara F."/>
            <person name="Lee S."/>
            <person name="Mata R."/>
            <person name="Mathew T."/>
            <person name="Moen C."/>
            <person name="Morales K."/>
            <person name="Munidasa M."/>
            <person name="Nazareth L."/>
            <person name="Ngo R."/>
            <person name="Nguyen L."/>
            <person name="Okwuonu G."/>
            <person name="Ongeri F."/>
            <person name="Patil S."/>
            <person name="Petrosino J."/>
            <person name="Pham C."/>
            <person name="Pham P."/>
            <person name="Pu L.-L."/>
            <person name="Puazo M."/>
            <person name="Raj R."/>
            <person name="Reid J."/>
            <person name="Rouhana J."/>
            <person name="Saada N."/>
            <person name="Shang Y."/>
            <person name="Simmons D."/>
            <person name="Thornton R."/>
            <person name="Warren J."/>
            <person name="Weissenberger G."/>
            <person name="Zhang J."/>
            <person name="Zhang L."/>
            <person name="Zhou C."/>
            <person name="Zhu D."/>
            <person name="Muzny D."/>
            <person name="Worley K."/>
            <person name="Gibbs R."/>
        </authorList>
    </citation>
    <scope>NUCLEOTIDE SEQUENCE [LARGE SCALE GENOMIC DNA]</scope>
    <source>
        <strain evidence="1 2">ATCC 49957</strain>
    </source>
</reference>